<feature type="transmembrane region" description="Helical" evidence="1">
    <location>
        <begin position="21"/>
        <end position="45"/>
    </location>
</feature>
<keyword evidence="1" id="KW-1133">Transmembrane helix</keyword>
<dbReference type="AlphaFoldDB" id="A0AAP3E755"/>
<reference evidence="2 3" key="1">
    <citation type="submission" date="2022-09" db="EMBL/GenBank/DDBJ databases">
        <title>Enrichment on poylsaccharides allowed isolation of novel metabolic and taxonomic groups of Haloarchaea.</title>
        <authorList>
            <person name="Sorokin D.Y."/>
            <person name="Elcheninov A.G."/>
            <person name="Khizhniak T.V."/>
            <person name="Kolganova T.V."/>
            <person name="Kublanov I.V."/>
        </authorList>
    </citation>
    <scope>NUCLEOTIDE SEQUENCE [LARGE SCALE GENOMIC DNA]</scope>
    <source>
        <strain evidence="2 3">AArc-curdl1</strain>
    </source>
</reference>
<sequence length="147" mass="16582">MSTITSTRRLNRLDRRKLVTTAAVLVGDVAVLLAFIGVGLLVHSIEPWQYPLHTLRTTTPFFLAWVAIAPLLGVYRRRTLSSYYRTLWLTILAWVLVSIVGAYIRATSYFPGGAPLEFLIVNIGFGLLFVLPWRVAVTLLVRRFLPP</sequence>
<dbReference type="Pfam" id="PF11255">
    <property type="entry name" value="DUF3054"/>
    <property type="match status" value="1"/>
</dbReference>
<keyword evidence="3" id="KW-1185">Reference proteome</keyword>
<dbReference type="EMBL" id="JAOPJZ010000014">
    <property type="protein sequence ID" value="MCU4753221.1"/>
    <property type="molecule type" value="Genomic_DNA"/>
</dbReference>
<feature type="transmembrane region" description="Helical" evidence="1">
    <location>
        <begin position="118"/>
        <end position="141"/>
    </location>
</feature>
<name>A0AAP3E755_9EURY</name>
<dbReference type="RefSeq" id="WP_342809542.1">
    <property type="nucleotide sequence ID" value="NZ_JAOPJZ010000014.1"/>
</dbReference>
<keyword evidence="1" id="KW-0812">Transmembrane</keyword>
<organism evidence="2 3">
    <name type="scientific">Natronosalvus hydrolyticus</name>
    <dbReference type="NCBI Taxonomy" id="2979988"/>
    <lineage>
        <taxon>Archaea</taxon>
        <taxon>Methanobacteriati</taxon>
        <taxon>Methanobacteriota</taxon>
        <taxon>Stenosarchaea group</taxon>
        <taxon>Halobacteria</taxon>
        <taxon>Halobacteriales</taxon>
        <taxon>Natrialbaceae</taxon>
        <taxon>Natronosalvus</taxon>
    </lineage>
</organism>
<evidence type="ECO:0000313" key="3">
    <source>
        <dbReference type="Proteomes" id="UP001321047"/>
    </source>
</evidence>
<keyword evidence="1" id="KW-0472">Membrane</keyword>
<evidence type="ECO:0000313" key="2">
    <source>
        <dbReference type="EMBL" id="MCU4753221.1"/>
    </source>
</evidence>
<feature type="transmembrane region" description="Helical" evidence="1">
    <location>
        <begin position="87"/>
        <end position="106"/>
    </location>
</feature>
<feature type="transmembrane region" description="Helical" evidence="1">
    <location>
        <begin position="57"/>
        <end position="75"/>
    </location>
</feature>
<accession>A0AAP3E755</accession>
<evidence type="ECO:0000256" key="1">
    <source>
        <dbReference type="SAM" id="Phobius"/>
    </source>
</evidence>
<dbReference type="Proteomes" id="UP001321047">
    <property type="component" value="Unassembled WGS sequence"/>
</dbReference>
<comment type="caution">
    <text evidence="2">The sequence shown here is derived from an EMBL/GenBank/DDBJ whole genome shotgun (WGS) entry which is preliminary data.</text>
</comment>
<dbReference type="InterPro" id="IPR021414">
    <property type="entry name" value="DUF3054"/>
</dbReference>
<proteinExistence type="predicted"/>
<gene>
    <name evidence="2" type="ORF">OB919_14745</name>
</gene>
<protein>
    <submittedName>
        <fullName evidence="2">DUF3054 domain-containing protein</fullName>
    </submittedName>
</protein>